<dbReference type="Pfam" id="PF02311">
    <property type="entry name" value="AraC_binding"/>
    <property type="match status" value="1"/>
</dbReference>
<dbReference type="InterPro" id="IPR009057">
    <property type="entry name" value="Homeodomain-like_sf"/>
</dbReference>
<name>A0ABX2P385_9PROT</name>
<dbReference type="InterPro" id="IPR011051">
    <property type="entry name" value="RmlC_Cupin_sf"/>
</dbReference>
<dbReference type="SUPFAM" id="SSF46689">
    <property type="entry name" value="Homeodomain-like"/>
    <property type="match status" value="1"/>
</dbReference>
<dbReference type="Proteomes" id="UP001516351">
    <property type="component" value="Unassembled WGS sequence"/>
</dbReference>
<dbReference type="RefSeq" id="WP_267312324.1">
    <property type="nucleotide sequence ID" value="NZ_JABXXV010000003.1"/>
</dbReference>
<evidence type="ECO:0000313" key="6">
    <source>
        <dbReference type="Proteomes" id="UP001516351"/>
    </source>
</evidence>
<comment type="caution">
    <text evidence="5">The sequence shown here is derived from an EMBL/GenBank/DDBJ whole genome shotgun (WGS) entry which is preliminary data.</text>
</comment>
<dbReference type="SUPFAM" id="SSF51182">
    <property type="entry name" value="RmlC-like cupins"/>
    <property type="match status" value="1"/>
</dbReference>
<sequence>MCANLSITPPDAARDDSWFWLHGGSLTQDTRRIAPRHHHARGQILGLASGVMVFRTNRACWSVGPGQVLWLPPDLPHEARSHGAMAGWTLYLHPSRCTDLPDTPFLAEGTPLLNAQAERLAQTTQEGKTSLVTTRLAESFWDEWIALPRRLSGLPIPSDPRLRRVTDHLEMAPGDRRSQSEWAALAGMSLRSFVRHFRADTGAGFAVWLQKRRMIDAQQRLARGERVTDVALAVGYESIGAFSASFRRSTGCRPSRFAVAQAAPPDDKRTSG</sequence>
<protein>
    <submittedName>
        <fullName evidence="5">Helix-turn-helix transcriptional regulator</fullName>
    </submittedName>
</protein>
<evidence type="ECO:0000256" key="2">
    <source>
        <dbReference type="ARBA" id="ARBA00023125"/>
    </source>
</evidence>
<dbReference type="Gene3D" id="1.10.10.60">
    <property type="entry name" value="Homeodomain-like"/>
    <property type="match status" value="1"/>
</dbReference>
<evidence type="ECO:0000256" key="1">
    <source>
        <dbReference type="ARBA" id="ARBA00023015"/>
    </source>
</evidence>
<evidence type="ECO:0000256" key="3">
    <source>
        <dbReference type="ARBA" id="ARBA00023163"/>
    </source>
</evidence>
<dbReference type="PROSITE" id="PS01124">
    <property type="entry name" value="HTH_ARAC_FAMILY_2"/>
    <property type="match status" value="1"/>
</dbReference>
<keyword evidence="2" id="KW-0238">DNA-binding</keyword>
<keyword evidence="3" id="KW-0804">Transcription</keyword>
<dbReference type="Pfam" id="PF12833">
    <property type="entry name" value="HTH_18"/>
    <property type="match status" value="1"/>
</dbReference>
<dbReference type="InterPro" id="IPR003313">
    <property type="entry name" value="AraC-bd"/>
</dbReference>
<dbReference type="Gene3D" id="2.60.120.10">
    <property type="entry name" value="Jelly Rolls"/>
    <property type="match status" value="1"/>
</dbReference>
<dbReference type="PANTHER" id="PTHR11019">
    <property type="entry name" value="HTH-TYPE TRANSCRIPTIONAL REGULATOR NIMR"/>
    <property type="match status" value="1"/>
</dbReference>
<keyword evidence="1" id="KW-0805">Transcription regulation</keyword>
<dbReference type="InterPro" id="IPR014710">
    <property type="entry name" value="RmlC-like_jellyroll"/>
</dbReference>
<evidence type="ECO:0000313" key="5">
    <source>
        <dbReference type="EMBL" id="NVN46378.1"/>
    </source>
</evidence>
<accession>A0ABX2P385</accession>
<reference evidence="5 6" key="1">
    <citation type="submission" date="2020-06" db="EMBL/GenBank/DDBJ databases">
        <title>Synonyms of Asaia species.</title>
        <authorList>
            <person name="Sombolestani A."/>
        </authorList>
    </citation>
    <scope>NUCLEOTIDE SEQUENCE [LARGE SCALE GENOMIC DNA]</scope>
    <source>
        <strain evidence="5 6">LMG 27047</strain>
    </source>
</reference>
<dbReference type="CDD" id="cd06124">
    <property type="entry name" value="cupin_NimR-like_N"/>
    <property type="match status" value="1"/>
</dbReference>
<proteinExistence type="predicted"/>
<dbReference type="SMART" id="SM00342">
    <property type="entry name" value="HTH_ARAC"/>
    <property type="match status" value="1"/>
</dbReference>
<keyword evidence="6" id="KW-1185">Reference proteome</keyword>
<dbReference type="EMBL" id="JABXXV010000003">
    <property type="protein sequence ID" value="NVN46378.1"/>
    <property type="molecule type" value="Genomic_DNA"/>
</dbReference>
<dbReference type="PANTHER" id="PTHR11019:SF159">
    <property type="entry name" value="TRANSCRIPTIONAL REGULATOR-RELATED"/>
    <property type="match status" value="1"/>
</dbReference>
<evidence type="ECO:0000259" key="4">
    <source>
        <dbReference type="PROSITE" id="PS01124"/>
    </source>
</evidence>
<dbReference type="InterPro" id="IPR018060">
    <property type="entry name" value="HTH_AraC"/>
</dbReference>
<gene>
    <name evidence="5" type="ORF">HW542_06090</name>
</gene>
<organism evidence="5 6">
    <name type="scientific">Asaia spathodeae</name>
    <dbReference type="NCBI Taxonomy" id="657016"/>
    <lineage>
        <taxon>Bacteria</taxon>
        <taxon>Pseudomonadati</taxon>
        <taxon>Pseudomonadota</taxon>
        <taxon>Alphaproteobacteria</taxon>
        <taxon>Acetobacterales</taxon>
        <taxon>Acetobacteraceae</taxon>
        <taxon>Asaia</taxon>
    </lineage>
</organism>
<feature type="domain" description="HTH araC/xylS-type" evidence="4">
    <location>
        <begin position="163"/>
        <end position="260"/>
    </location>
</feature>